<dbReference type="PANTHER" id="PTHR45436">
    <property type="entry name" value="SENSOR HISTIDINE KINASE YKOH"/>
    <property type="match status" value="1"/>
</dbReference>
<dbReference type="GO" id="GO:0005886">
    <property type="term" value="C:plasma membrane"/>
    <property type="evidence" value="ECO:0007669"/>
    <property type="project" value="UniProtKB-SubCell"/>
</dbReference>
<dbReference type="SUPFAM" id="SSF158472">
    <property type="entry name" value="HAMP domain-like"/>
    <property type="match status" value="1"/>
</dbReference>
<dbReference type="InterPro" id="IPR005467">
    <property type="entry name" value="His_kinase_dom"/>
</dbReference>
<keyword evidence="10 11" id="KW-0472">Membrane</keyword>
<feature type="domain" description="Histidine kinase" evidence="12">
    <location>
        <begin position="148"/>
        <end position="341"/>
    </location>
</feature>
<dbReference type="SMART" id="SM00388">
    <property type="entry name" value="HisKA"/>
    <property type="match status" value="1"/>
</dbReference>
<dbReference type="Gene3D" id="3.30.565.10">
    <property type="entry name" value="Histidine kinase-like ATPase, C-terminal domain"/>
    <property type="match status" value="1"/>
</dbReference>
<protein>
    <recommendedName>
        <fullName evidence="3">histidine kinase</fullName>
        <ecNumber evidence="3">2.7.13.3</ecNumber>
    </recommendedName>
</protein>
<feature type="transmembrane region" description="Helical" evidence="11">
    <location>
        <begin position="62"/>
        <end position="86"/>
    </location>
</feature>
<dbReference type="Pfam" id="PF00672">
    <property type="entry name" value="HAMP"/>
    <property type="match status" value="1"/>
</dbReference>
<dbReference type="SUPFAM" id="SSF55874">
    <property type="entry name" value="ATPase domain of HSP90 chaperone/DNA topoisomerase II/histidine kinase"/>
    <property type="match status" value="1"/>
</dbReference>
<dbReference type="CDD" id="cd00082">
    <property type="entry name" value="HisKA"/>
    <property type="match status" value="1"/>
</dbReference>
<gene>
    <name evidence="14" type="ORF">Val02_83280</name>
</gene>
<evidence type="ECO:0000256" key="11">
    <source>
        <dbReference type="SAM" id="Phobius"/>
    </source>
</evidence>
<keyword evidence="15" id="KW-1185">Reference proteome</keyword>
<keyword evidence="9" id="KW-0902">Two-component regulatory system</keyword>
<evidence type="ECO:0000256" key="10">
    <source>
        <dbReference type="ARBA" id="ARBA00023136"/>
    </source>
</evidence>
<keyword evidence="5" id="KW-0808">Transferase</keyword>
<dbReference type="GO" id="GO:0000155">
    <property type="term" value="F:phosphorelay sensor kinase activity"/>
    <property type="evidence" value="ECO:0007669"/>
    <property type="project" value="InterPro"/>
</dbReference>
<evidence type="ECO:0000256" key="1">
    <source>
        <dbReference type="ARBA" id="ARBA00000085"/>
    </source>
</evidence>
<keyword evidence="6 11" id="KW-0812">Transmembrane</keyword>
<reference evidence="14" key="1">
    <citation type="submission" date="2021-01" db="EMBL/GenBank/DDBJ databases">
        <title>Whole genome shotgun sequence of Virgisporangium aliadipatigenens NBRC 105644.</title>
        <authorList>
            <person name="Komaki H."/>
            <person name="Tamura T."/>
        </authorList>
    </citation>
    <scope>NUCLEOTIDE SEQUENCE</scope>
    <source>
        <strain evidence="14">NBRC 105644</strain>
    </source>
</reference>
<comment type="subcellular location">
    <subcellularLocation>
        <location evidence="2">Cell membrane</location>
    </subcellularLocation>
</comment>
<dbReference type="Gene3D" id="1.10.287.130">
    <property type="match status" value="1"/>
</dbReference>
<evidence type="ECO:0000256" key="4">
    <source>
        <dbReference type="ARBA" id="ARBA00022553"/>
    </source>
</evidence>
<evidence type="ECO:0000256" key="2">
    <source>
        <dbReference type="ARBA" id="ARBA00004236"/>
    </source>
</evidence>
<dbReference type="PROSITE" id="PS50109">
    <property type="entry name" value="HIS_KIN"/>
    <property type="match status" value="1"/>
</dbReference>
<dbReference type="AlphaFoldDB" id="A0A8J3YVV5"/>
<dbReference type="InterPro" id="IPR050428">
    <property type="entry name" value="TCS_sensor_his_kinase"/>
</dbReference>
<evidence type="ECO:0000256" key="8">
    <source>
        <dbReference type="ARBA" id="ARBA00022989"/>
    </source>
</evidence>
<evidence type="ECO:0000313" key="14">
    <source>
        <dbReference type="EMBL" id="GIJ51442.1"/>
    </source>
</evidence>
<feature type="domain" description="HAMP" evidence="13">
    <location>
        <begin position="87"/>
        <end position="140"/>
    </location>
</feature>
<dbReference type="CDD" id="cd06225">
    <property type="entry name" value="HAMP"/>
    <property type="match status" value="1"/>
</dbReference>
<dbReference type="PANTHER" id="PTHR45436:SF5">
    <property type="entry name" value="SENSOR HISTIDINE KINASE TRCS"/>
    <property type="match status" value="1"/>
</dbReference>
<evidence type="ECO:0000256" key="5">
    <source>
        <dbReference type="ARBA" id="ARBA00022679"/>
    </source>
</evidence>
<keyword evidence="7 14" id="KW-0418">Kinase</keyword>
<dbReference type="InterPro" id="IPR036890">
    <property type="entry name" value="HATPase_C_sf"/>
</dbReference>
<dbReference type="EMBL" id="BOPF01000048">
    <property type="protein sequence ID" value="GIJ51442.1"/>
    <property type="molecule type" value="Genomic_DNA"/>
</dbReference>
<organism evidence="14 15">
    <name type="scientific">Virgisporangium aliadipatigenens</name>
    <dbReference type="NCBI Taxonomy" id="741659"/>
    <lineage>
        <taxon>Bacteria</taxon>
        <taxon>Bacillati</taxon>
        <taxon>Actinomycetota</taxon>
        <taxon>Actinomycetes</taxon>
        <taxon>Micromonosporales</taxon>
        <taxon>Micromonosporaceae</taxon>
        <taxon>Virgisporangium</taxon>
    </lineage>
</organism>
<dbReference type="InterPro" id="IPR003660">
    <property type="entry name" value="HAMP_dom"/>
</dbReference>
<sequence length="341" mass="36238">MTVRARLTLVNGAFLSLSSGALLVLVYLVVRLVPPFEVFPVDKPELGGAQAVALSRSNFLDVLLWACIGGFVVVSAFGMVAAWIIAGRVLRPLDRITATANAASTGTLHERIALTGPDDELKRLADTLDSMLARLDAEFQAHRRFAANAAHELRTPLAASRTVLQVARANPAAYDVATLAAQLLVANQRSIDTTEALLALADATHAPLAPEVVDLTAIVAEETPDGVGLHLEPTSVDGDPVLLRRLVANLVDNAVRHNDARRRVEIALHDETLRITNTGPVVSDVERLFEPFYREAGRVRGGHGLGLAIVRAVADAHRAALSATANPTGGLAVTVAFRRAP</sequence>
<dbReference type="Gene3D" id="6.10.340.10">
    <property type="match status" value="1"/>
</dbReference>
<dbReference type="Pfam" id="PF02518">
    <property type="entry name" value="HATPase_c"/>
    <property type="match status" value="1"/>
</dbReference>
<keyword evidence="4" id="KW-0597">Phosphoprotein</keyword>
<dbReference type="SMART" id="SM00387">
    <property type="entry name" value="HATPase_c"/>
    <property type="match status" value="1"/>
</dbReference>
<dbReference type="EC" id="2.7.13.3" evidence="3"/>
<name>A0A8J3YVV5_9ACTN</name>
<evidence type="ECO:0000256" key="9">
    <source>
        <dbReference type="ARBA" id="ARBA00023012"/>
    </source>
</evidence>
<dbReference type="SUPFAM" id="SSF47384">
    <property type="entry name" value="Homodimeric domain of signal transducing histidine kinase"/>
    <property type="match status" value="1"/>
</dbReference>
<evidence type="ECO:0000256" key="7">
    <source>
        <dbReference type="ARBA" id="ARBA00022777"/>
    </source>
</evidence>
<evidence type="ECO:0000259" key="12">
    <source>
        <dbReference type="PROSITE" id="PS50109"/>
    </source>
</evidence>
<dbReference type="Proteomes" id="UP000619260">
    <property type="component" value="Unassembled WGS sequence"/>
</dbReference>
<dbReference type="PRINTS" id="PR00344">
    <property type="entry name" value="BCTRLSENSOR"/>
</dbReference>
<dbReference type="InterPro" id="IPR003594">
    <property type="entry name" value="HATPase_dom"/>
</dbReference>
<dbReference type="InterPro" id="IPR004358">
    <property type="entry name" value="Sig_transdc_His_kin-like_C"/>
</dbReference>
<feature type="transmembrane region" description="Helical" evidence="11">
    <location>
        <begin position="7"/>
        <end position="30"/>
    </location>
</feature>
<proteinExistence type="predicted"/>
<dbReference type="RefSeq" id="WP_203904844.1">
    <property type="nucleotide sequence ID" value="NZ_BOPF01000048.1"/>
</dbReference>
<evidence type="ECO:0000256" key="3">
    <source>
        <dbReference type="ARBA" id="ARBA00012438"/>
    </source>
</evidence>
<comment type="catalytic activity">
    <reaction evidence="1">
        <text>ATP + protein L-histidine = ADP + protein N-phospho-L-histidine.</text>
        <dbReference type="EC" id="2.7.13.3"/>
    </reaction>
</comment>
<comment type="caution">
    <text evidence="14">The sequence shown here is derived from an EMBL/GenBank/DDBJ whole genome shotgun (WGS) entry which is preliminary data.</text>
</comment>
<dbReference type="SMART" id="SM00304">
    <property type="entry name" value="HAMP"/>
    <property type="match status" value="1"/>
</dbReference>
<dbReference type="InterPro" id="IPR036097">
    <property type="entry name" value="HisK_dim/P_sf"/>
</dbReference>
<evidence type="ECO:0000256" key="6">
    <source>
        <dbReference type="ARBA" id="ARBA00022692"/>
    </source>
</evidence>
<accession>A0A8J3YVV5</accession>
<evidence type="ECO:0000313" key="15">
    <source>
        <dbReference type="Proteomes" id="UP000619260"/>
    </source>
</evidence>
<evidence type="ECO:0000259" key="13">
    <source>
        <dbReference type="PROSITE" id="PS50885"/>
    </source>
</evidence>
<dbReference type="Pfam" id="PF00512">
    <property type="entry name" value="HisKA"/>
    <property type="match status" value="1"/>
</dbReference>
<keyword evidence="8 11" id="KW-1133">Transmembrane helix</keyword>
<dbReference type="InterPro" id="IPR003661">
    <property type="entry name" value="HisK_dim/P_dom"/>
</dbReference>
<dbReference type="PROSITE" id="PS50885">
    <property type="entry name" value="HAMP"/>
    <property type="match status" value="1"/>
</dbReference>